<dbReference type="EMBL" id="APPE01000046">
    <property type="protein sequence ID" value="ENU99639.1"/>
    <property type="molecule type" value="Genomic_DNA"/>
</dbReference>
<keyword evidence="2" id="KW-1185">Reference proteome</keyword>
<evidence type="ECO:0000313" key="2">
    <source>
        <dbReference type="Proteomes" id="UP000013070"/>
    </source>
</evidence>
<dbReference type="AlphaFoldDB" id="N8WXL4"/>
<comment type="caution">
    <text evidence="1">The sequence shown here is derived from an EMBL/GenBank/DDBJ whole genome shotgun (WGS) entry which is preliminary data.</text>
</comment>
<sequence>MTKLEYLSQFSNAVLSPELNTCEIPLPTHGSSWASIFDHNQGELRECEIEFRKKWCEEQIALIGEFGAVLGGGV</sequence>
<evidence type="ECO:0000313" key="1">
    <source>
        <dbReference type="EMBL" id="ENU99639.1"/>
    </source>
</evidence>
<accession>N8WXL4</accession>
<organism evidence="1 2">
    <name type="scientific">Acinetobacter variabilis</name>
    <dbReference type="NCBI Taxonomy" id="70346"/>
    <lineage>
        <taxon>Bacteria</taxon>
        <taxon>Pseudomonadati</taxon>
        <taxon>Pseudomonadota</taxon>
        <taxon>Gammaproteobacteria</taxon>
        <taxon>Moraxellales</taxon>
        <taxon>Moraxellaceae</taxon>
        <taxon>Acinetobacter</taxon>
    </lineage>
</organism>
<dbReference type="HOGENOM" id="CLU_2679293_0_0_6"/>
<reference evidence="1 2" key="1">
    <citation type="submission" date="2013-02" db="EMBL/GenBank/DDBJ databases">
        <title>The Genome Sequence of Acinetobacter sp. NIPH 899.</title>
        <authorList>
            <consortium name="The Broad Institute Genome Sequencing Platform"/>
            <consortium name="The Broad Institute Genome Sequencing Center for Infectious Disease"/>
            <person name="Cerqueira G."/>
            <person name="Feldgarden M."/>
            <person name="Courvalin P."/>
            <person name="Perichon B."/>
            <person name="Grillot-Courvalin C."/>
            <person name="Clermont D."/>
            <person name="Rocha E."/>
            <person name="Yoon E.-J."/>
            <person name="Nemec A."/>
            <person name="Walker B."/>
            <person name="Young S.K."/>
            <person name="Zeng Q."/>
            <person name="Gargeya S."/>
            <person name="Fitzgerald M."/>
            <person name="Haas B."/>
            <person name="Abouelleil A."/>
            <person name="Alvarado L."/>
            <person name="Arachchi H.M."/>
            <person name="Berlin A.M."/>
            <person name="Chapman S.B."/>
            <person name="Dewar J."/>
            <person name="Goldberg J."/>
            <person name="Griggs A."/>
            <person name="Gujja S."/>
            <person name="Hansen M."/>
            <person name="Howarth C."/>
            <person name="Imamovic A."/>
            <person name="Larimer J."/>
            <person name="McCowan C."/>
            <person name="Murphy C."/>
            <person name="Neiman D."/>
            <person name="Pearson M."/>
            <person name="Priest M."/>
            <person name="Roberts A."/>
            <person name="Saif S."/>
            <person name="Shea T."/>
            <person name="Sisk P."/>
            <person name="Sykes S."/>
            <person name="Wortman J."/>
            <person name="Nusbaum C."/>
            <person name="Birren B."/>
        </authorList>
    </citation>
    <scope>NUCLEOTIDE SEQUENCE [LARGE SCALE GENOMIC DNA]</scope>
    <source>
        <strain evidence="1 2">NIPH 899</strain>
    </source>
</reference>
<gene>
    <name evidence="1" type="ORF">F969_01398</name>
</gene>
<proteinExistence type="predicted"/>
<name>N8WXL4_9GAMM</name>
<dbReference type="RefSeq" id="WP_004782376.1">
    <property type="nucleotide sequence ID" value="NZ_KB849403.1"/>
</dbReference>
<protein>
    <submittedName>
        <fullName evidence="1">Uncharacterized protein</fullName>
    </submittedName>
</protein>
<dbReference type="Proteomes" id="UP000013070">
    <property type="component" value="Unassembled WGS sequence"/>
</dbReference>